<keyword evidence="4 7" id="KW-0812">Transmembrane</keyword>
<keyword evidence="5 7" id="KW-1133">Transmembrane helix</keyword>
<protein>
    <submittedName>
        <fullName evidence="9">Putative colanic acid biosysnthesis UDP-glucose lipid carrier transferase</fullName>
    </submittedName>
</protein>
<evidence type="ECO:0000256" key="2">
    <source>
        <dbReference type="ARBA" id="ARBA00006464"/>
    </source>
</evidence>
<name>A0A1X7JEU5_9BURK</name>
<dbReference type="OrthoDB" id="9808602at2"/>
<dbReference type="GO" id="GO:0016020">
    <property type="term" value="C:membrane"/>
    <property type="evidence" value="ECO:0007669"/>
    <property type="project" value="UniProtKB-SubCell"/>
</dbReference>
<dbReference type="NCBIfam" id="TIGR03023">
    <property type="entry name" value="WcaJ_sugtrans"/>
    <property type="match status" value="1"/>
</dbReference>
<dbReference type="GO" id="GO:0009242">
    <property type="term" value="P:colanic acid biosynthetic process"/>
    <property type="evidence" value="ECO:0007669"/>
    <property type="project" value="TreeGrafter"/>
</dbReference>
<dbReference type="RefSeq" id="WP_085481635.1">
    <property type="nucleotide sequence ID" value="NZ_FXAT01000002.1"/>
</dbReference>
<dbReference type="PANTHER" id="PTHR30576:SF21">
    <property type="entry name" value="UDP-GLUCOSE:UNDECAPRENYL-PHOSPHATE GLUCOSE-1-PHOSPHATE TRANSFERASE"/>
    <property type="match status" value="1"/>
</dbReference>
<accession>A0A1X7JEU5</accession>
<dbReference type="Gene3D" id="3.40.50.720">
    <property type="entry name" value="NAD(P)-binding Rossmann-like Domain"/>
    <property type="match status" value="1"/>
</dbReference>
<evidence type="ECO:0000313" key="10">
    <source>
        <dbReference type="Proteomes" id="UP000193228"/>
    </source>
</evidence>
<sequence>MFRNTARCLDALFVIAGGLLAHWMRFSTPIALSDTERLLIAFNCVLVLLLFPAFGVYETWRGKALAPVLARIAAAWFVVVATALMLAFTLHRMDAVSRLWFGYSTLISGALIIATRCIVHVMLHNLRRRGMNARTVAIVGAPGFARTLLAHLEHAPQAGFKPVCVFDTSIEGADAYRAYHARLNRLPVLTDLNAFAAKVRDERVNEVWLALPLSEEHTIYRFTRTFRHDFVNLRFIPDVRGLSLFNHALTDVVGLPTLNLSATPLSSPQMWPKLMFDRLFAALALLALAPVFIVLAIGIKLDSPGPVFFRQIRKGVDGRPFGIYKFRSMTVHEEAHGQITQATRNDTRVTKLGSFMRRTSLDELPQFLNVLLGQMSVVGPRPHAIEHDDLYKDQVYGYMHRYRIKPGITGWAQVNGYRGATTKVEKMEARVKFDLFYIHNWSFWFDMKIVFITIFKGFVGRNAF</sequence>
<dbReference type="EMBL" id="FXAT01000002">
    <property type="protein sequence ID" value="SMG26221.1"/>
    <property type="molecule type" value="Genomic_DNA"/>
</dbReference>
<evidence type="ECO:0000256" key="3">
    <source>
        <dbReference type="ARBA" id="ARBA00022679"/>
    </source>
</evidence>
<feature type="transmembrane region" description="Helical" evidence="7">
    <location>
        <begin position="12"/>
        <end position="32"/>
    </location>
</feature>
<comment type="similarity">
    <text evidence="2">Belongs to the bacterial sugar transferase family.</text>
</comment>
<evidence type="ECO:0000256" key="5">
    <source>
        <dbReference type="ARBA" id="ARBA00022989"/>
    </source>
</evidence>
<proteinExistence type="inferred from homology"/>
<feature type="transmembrane region" description="Helical" evidence="7">
    <location>
        <begin position="38"/>
        <end position="57"/>
    </location>
</feature>
<evidence type="ECO:0000313" key="9">
    <source>
        <dbReference type="EMBL" id="SMG26221.1"/>
    </source>
</evidence>
<dbReference type="STRING" id="1515439.SAMN06265784_102505"/>
<gene>
    <name evidence="9" type="ORF">SAMN06265784_102505</name>
</gene>
<comment type="subcellular location">
    <subcellularLocation>
        <location evidence="1">Membrane</location>
        <topology evidence="1">Multi-pass membrane protein</topology>
    </subcellularLocation>
</comment>
<reference evidence="10" key="1">
    <citation type="submission" date="2017-04" db="EMBL/GenBank/DDBJ databases">
        <authorList>
            <person name="Varghese N."/>
            <person name="Submissions S."/>
        </authorList>
    </citation>
    <scope>NUCLEOTIDE SEQUENCE [LARGE SCALE GENOMIC DNA]</scope>
    <source>
        <strain evidence="10">LMG 29540</strain>
    </source>
</reference>
<organism evidence="9 10">
    <name type="scientific">Paraburkholderia susongensis</name>
    <dbReference type="NCBI Taxonomy" id="1515439"/>
    <lineage>
        <taxon>Bacteria</taxon>
        <taxon>Pseudomonadati</taxon>
        <taxon>Pseudomonadota</taxon>
        <taxon>Betaproteobacteria</taxon>
        <taxon>Burkholderiales</taxon>
        <taxon>Burkholderiaceae</taxon>
        <taxon>Paraburkholderia</taxon>
    </lineage>
</organism>
<keyword evidence="6 7" id="KW-0472">Membrane</keyword>
<evidence type="ECO:0000256" key="4">
    <source>
        <dbReference type="ARBA" id="ARBA00022692"/>
    </source>
</evidence>
<dbReference type="Pfam" id="PF02397">
    <property type="entry name" value="Bac_transf"/>
    <property type="match status" value="1"/>
</dbReference>
<dbReference type="AlphaFoldDB" id="A0A1X7JEU5"/>
<feature type="domain" description="Bacterial sugar transferase" evidence="8">
    <location>
        <begin position="273"/>
        <end position="456"/>
    </location>
</feature>
<feature type="transmembrane region" description="Helical" evidence="7">
    <location>
        <begin position="69"/>
        <end position="88"/>
    </location>
</feature>
<keyword evidence="3 9" id="KW-0808">Transferase</keyword>
<evidence type="ECO:0000259" key="8">
    <source>
        <dbReference type="Pfam" id="PF02397"/>
    </source>
</evidence>
<dbReference type="Pfam" id="PF13727">
    <property type="entry name" value="CoA_binding_3"/>
    <property type="match status" value="1"/>
</dbReference>
<dbReference type="GO" id="GO:0089702">
    <property type="term" value="F:undecaprenyl-phosphate glucose phosphotransferase activity"/>
    <property type="evidence" value="ECO:0007669"/>
    <property type="project" value="TreeGrafter"/>
</dbReference>
<dbReference type="NCBIfam" id="TIGR03025">
    <property type="entry name" value="EPS_sugtrans"/>
    <property type="match status" value="1"/>
</dbReference>
<keyword evidence="10" id="KW-1185">Reference proteome</keyword>
<dbReference type="InterPro" id="IPR017473">
    <property type="entry name" value="Undecaprenyl-P_gluc_Ptfrase"/>
</dbReference>
<dbReference type="PANTHER" id="PTHR30576">
    <property type="entry name" value="COLANIC BIOSYNTHESIS UDP-GLUCOSE LIPID CARRIER TRANSFERASE"/>
    <property type="match status" value="1"/>
</dbReference>
<feature type="transmembrane region" description="Helical" evidence="7">
    <location>
        <begin position="100"/>
        <end position="123"/>
    </location>
</feature>
<evidence type="ECO:0000256" key="1">
    <source>
        <dbReference type="ARBA" id="ARBA00004141"/>
    </source>
</evidence>
<feature type="transmembrane region" description="Helical" evidence="7">
    <location>
        <begin position="279"/>
        <end position="299"/>
    </location>
</feature>
<dbReference type="InterPro" id="IPR017475">
    <property type="entry name" value="EPS_sugar_tfrase"/>
</dbReference>
<dbReference type="Proteomes" id="UP000193228">
    <property type="component" value="Unassembled WGS sequence"/>
</dbReference>
<evidence type="ECO:0000256" key="6">
    <source>
        <dbReference type="ARBA" id="ARBA00023136"/>
    </source>
</evidence>
<dbReference type="InterPro" id="IPR003362">
    <property type="entry name" value="Bact_transf"/>
</dbReference>
<evidence type="ECO:0000256" key="7">
    <source>
        <dbReference type="SAM" id="Phobius"/>
    </source>
</evidence>